<evidence type="ECO:0000313" key="2">
    <source>
        <dbReference type="EMBL" id="GGB23990.1"/>
    </source>
</evidence>
<feature type="region of interest" description="Disordered" evidence="1">
    <location>
        <begin position="13"/>
        <end position="62"/>
    </location>
</feature>
<evidence type="ECO:0000256" key="1">
    <source>
        <dbReference type="SAM" id="MobiDB-lite"/>
    </source>
</evidence>
<accession>A0ABQ1I7B5</accession>
<reference evidence="3" key="1">
    <citation type="journal article" date="2019" name="Int. J. Syst. Evol. Microbiol.">
        <title>The Global Catalogue of Microorganisms (GCM) 10K type strain sequencing project: providing services to taxonomists for standard genome sequencing and annotation.</title>
        <authorList>
            <consortium name="The Broad Institute Genomics Platform"/>
            <consortium name="The Broad Institute Genome Sequencing Center for Infectious Disease"/>
            <person name="Wu L."/>
            <person name="Ma J."/>
        </authorList>
    </citation>
    <scope>NUCLEOTIDE SEQUENCE [LARGE SCALE GENOMIC DNA]</scope>
    <source>
        <strain evidence="3">CGMCC 1.10188</strain>
    </source>
</reference>
<sequence length="62" mass="6680">MTATSPATLRLRFMGGKDREDDGDSICGSDGGEDIGGRLRQKEAPQAAACKRRMRPDSVINL</sequence>
<proteinExistence type="predicted"/>
<protein>
    <submittedName>
        <fullName evidence="2">Uncharacterized protein</fullName>
    </submittedName>
</protein>
<dbReference type="Proteomes" id="UP000603352">
    <property type="component" value="Unassembled WGS sequence"/>
</dbReference>
<evidence type="ECO:0000313" key="3">
    <source>
        <dbReference type="Proteomes" id="UP000603352"/>
    </source>
</evidence>
<keyword evidence="3" id="KW-1185">Reference proteome</keyword>
<gene>
    <name evidence="2" type="ORF">GCM10011505_01540</name>
</gene>
<organism evidence="2 3">
    <name type="scientific">Tistrella bauzanensis</name>
    <dbReference type="NCBI Taxonomy" id="657419"/>
    <lineage>
        <taxon>Bacteria</taxon>
        <taxon>Pseudomonadati</taxon>
        <taxon>Pseudomonadota</taxon>
        <taxon>Alphaproteobacteria</taxon>
        <taxon>Geminicoccales</taxon>
        <taxon>Geminicoccaceae</taxon>
        <taxon>Tistrella</taxon>
    </lineage>
</organism>
<name>A0ABQ1I7B5_9PROT</name>
<dbReference type="EMBL" id="BMDZ01000001">
    <property type="protein sequence ID" value="GGB23990.1"/>
    <property type="molecule type" value="Genomic_DNA"/>
</dbReference>
<comment type="caution">
    <text evidence="2">The sequence shown here is derived from an EMBL/GenBank/DDBJ whole genome shotgun (WGS) entry which is preliminary data.</text>
</comment>